<keyword evidence="3" id="KW-1185">Reference proteome</keyword>
<organism evidence="2 3">
    <name type="scientific">Diaporthe australafricana</name>
    <dbReference type="NCBI Taxonomy" id="127596"/>
    <lineage>
        <taxon>Eukaryota</taxon>
        <taxon>Fungi</taxon>
        <taxon>Dikarya</taxon>
        <taxon>Ascomycota</taxon>
        <taxon>Pezizomycotina</taxon>
        <taxon>Sordariomycetes</taxon>
        <taxon>Sordariomycetidae</taxon>
        <taxon>Diaporthales</taxon>
        <taxon>Diaporthaceae</taxon>
        <taxon>Diaporthe</taxon>
    </lineage>
</organism>
<feature type="compositionally biased region" description="Basic and acidic residues" evidence="1">
    <location>
        <begin position="90"/>
        <end position="107"/>
    </location>
</feature>
<dbReference type="EMBL" id="JAWRVE010000175">
    <property type="protein sequence ID" value="KAL1851321.1"/>
    <property type="molecule type" value="Genomic_DNA"/>
</dbReference>
<feature type="region of interest" description="Disordered" evidence="1">
    <location>
        <begin position="44"/>
        <end position="107"/>
    </location>
</feature>
<protein>
    <submittedName>
        <fullName evidence="2">Uncharacterized protein</fullName>
    </submittedName>
</protein>
<comment type="caution">
    <text evidence="2">The sequence shown here is derived from an EMBL/GenBank/DDBJ whole genome shotgun (WGS) entry which is preliminary data.</text>
</comment>
<proteinExistence type="predicted"/>
<evidence type="ECO:0000256" key="1">
    <source>
        <dbReference type="SAM" id="MobiDB-lite"/>
    </source>
</evidence>
<reference evidence="2 3" key="1">
    <citation type="journal article" date="2024" name="IMA Fungus">
        <title>IMA Genome - F19 : A genome assembly and annotation guide to empower mycologists, including annotated draft genome sequences of Ceratocystis pirilliformis, Diaporthe australafricana, Fusarium ophioides, Paecilomyces lecythidis, and Sporothrix stenoceras.</title>
        <authorList>
            <person name="Aylward J."/>
            <person name="Wilson A.M."/>
            <person name="Visagie C.M."/>
            <person name="Spraker J."/>
            <person name="Barnes I."/>
            <person name="Buitendag C."/>
            <person name="Ceriani C."/>
            <person name="Del Mar Angel L."/>
            <person name="du Plessis D."/>
            <person name="Fuchs T."/>
            <person name="Gasser K."/>
            <person name="Kramer D."/>
            <person name="Li W."/>
            <person name="Munsamy K."/>
            <person name="Piso A."/>
            <person name="Price J.L."/>
            <person name="Sonnekus B."/>
            <person name="Thomas C."/>
            <person name="van der Nest A."/>
            <person name="van Dijk A."/>
            <person name="van Heerden A."/>
            <person name="van Vuuren N."/>
            <person name="Yilmaz N."/>
            <person name="Duong T.A."/>
            <person name="van der Merwe N.A."/>
            <person name="Wingfield M.J."/>
            <person name="Wingfield B.D."/>
        </authorList>
    </citation>
    <scope>NUCLEOTIDE SEQUENCE [LARGE SCALE GENOMIC DNA]</scope>
    <source>
        <strain evidence="2 3">CMW 18300</strain>
    </source>
</reference>
<evidence type="ECO:0000313" key="2">
    <source>
        <dbReference type="EMBL" id="KAL1851321.1"/>
    </source>
</evidence>
<evidence type="ECO:0000313" key="3">
    <source>
        <dbReference type="Proteomes" id="UP001583177"/>
    </source>
</evidence>
<accession>A0ABR3W210</accession>
<name>A0ABR3W210_9PEZI</name>
<gene>
    <name evidence="2" type="ORF">Daus18300_012626</name>
</gene>
<sequence>MQQPRDTPKNSGNLPAFAGIGAASLLTGATTYTIAKGQADVKHNDHAAQAGGEFTQGREQHGSTAAGGLDASKADLPGDAPNKPENLAVSEEKMQEKAPSKRVDPQE</sequence>
<dbReference type="Proteomes" id="UP001583177">
    <property type="component" value="Unassembled WGS sequence"/>
</dbReference>